<evidence type="ECO:0000313" key="2">
    <source>
        <dbReference type="Proteomes" id="UP000232722"/>
    </source>
</evidence>
<dbReference type="InterPro" id="IPR001611">
    <property type="entry name" value="Leu-rich_rpt"/>
</dbReference>
<dbReference type="SMART" id="SM00367">
    <property type="entry name" value="LRR_CC"/>
    <property type="match status" value="6"/>
</dbReference>
<dbReference type="InterPro" id="IPR032675">
    <property type="entry name" value="LRR_dom_sf"/>
</dbReference>
<sequence length="307" mass="35181">ESYPNLRYLNLWDAEAITDKGLCALAGSCRKLEHLNISYCRNITDKSLFVIADNCHDLQEFHFAEARRITDKSISCILNSCPNLRNLDISYSKGDVKDASMLIQRCLSIEYLDFAGVMAFRNDALIVAIIRGSPNLRHLEIGHNDIGDEVTEALAHSCHKLEYLDLSGCTFITRYKACRGMWKFSQLSCENFTCKCFAKITRSKMSTTDNSDIISLNLRFRNSQNRNVIFVIEVSKNDLVSVIADRVRGILAPHLPVRPHNFHLQQIYPTSIQRRRMQPENMISVYFPENPDEDMIHIFVYPPLSPE</sequence>
<dbReference type="AlphaFoldDB" id="A0A2N0P1J9"/>
<dbReference type="Pfam" id="PF13516">
    <property type="entry name" value="LRR_6"/>
    <property type="match status" value="4"/>
</dbReference>
<dbReference type="GO" id="GO:0019005">
    <property type="term" value="C:SCF ubiquitin ligase complex"/>
    <property type="evidence" value="ECO:0007669"/>
    <property type="project" value="TreeGrafter"/>
</dbReference>
<comment type="caution">
    <text evidence="1">The sequence shown here is derived from an EMBL/GenBank/DDBJ whole genome shotgun (WGS) entry which is preliminary data.</text>
</comment>
<dbReference type="VEuPathDB" id="FungiDB:FUN_005998"/>
<gene>
    <name evidence="1" type="ORF">RhiirA5_427803</name>
</gene>
<reference evidence="1 2" key="2">
    <citation type="submission" date="2017-09" db="EMBL/GenBank/DDBJ databases">
        <title>Extensive intraspecific genome diversity in a model arbuscular mycorrhizal fungus.</title>
        <authorList>
            <person name="Chen E.C."/>
            <person name="Morin E."/>
            <person name="Beaudet D."/>
            <person name="Noel J."/>
            <person name="Ndikumana S."/>
            <person name="Charron P."/>
            <person name="St-Onge C."/>
            <person name="Giorgi J."/>
            <person name="Grigoriev I.V."/>
            <person name="Roux C."/>
            <person name="Martin F.M."/>
            <person name="Corradi N."/>
        </authorList>
    </citation>
    <scope>NUCLEOTIDE SEQUENCE [LARGE SCALE GENOMIC DNA]</scope>
    <source>
        <strain evidence="1 2">A5</strain>
    </source>
</reference>
<dbReference type="Gene3D" id="3.80.10.10">
    <property type="entry name" value="Ribonuclease Inhibitor"/>
    <property type="match status" value="1"/>
</dbReference>
<dbReference type="PANTHER" id="PTHR13318:SF190">
    <property type="entry name" value="PARTNER OF PAIRED, ISOFORM B"/>
    <property type="match status" value="1"/>
</dbReference>
<organism evidence="1 2">
    <name type="scientific">Rhizophagus irregularis</name>
    <dbReference type="NCBI Taxonomy" id="588596"/>
    <lineage>
        <taxon>Eukaryota</taxon>
        <taxon>Fungi</taxon>
        <taxon>Fungi incertae sedis</taxon>
        <taxon>Mucoromycota</taxon>
        <taxon>Glomeromycotina</taxon>
        <taxon>Glomeromycetes</taxon>
        <taxon>Glomerales</taxon>
        <taxon>Glomeraceae</taxon>
        <taxon>Rhizophagus</taxon>
    </lineage>
</organism>
<dbReference type="VEuPathDB" id="FungiDB:RhiirA1_476329"/>
<dbReference type="VEuPathDB" id="FungiDB:RhiirA1_426841"/>
<feature type="non-terminal residue" evidence="1">
    <location>
        <position position="1"/>
    </location>
</feature>
<dbReference type="EMBL" id="LLXJ01001801">
    <property type="protein sequence ID" value="PKC00715.1"/>
    <property type="molecule type" value="Genomic_DNA"/>
</dbReference>
<dbReference type="GO" id="GO:0031146">
    <property type="term" value="P:SCF-dependent proteasomal ubiquitin-dependent protein catabolic process"/>
    <property type="evidence" value="ECO:0007669"/>
    <property type="project" value="TreeGrafter"/>
</dbReference>
<evidence type="ECO:0000313" key="1">
    <source>
        <dbReference type="EMBL" id="PKC00715.1"/>
    </source>
</evidence>
<dbReference type="VEuPathDB" id="FungiDB:RhiirFUN_025140"/>
<dbReference type="PANTHER" id="PTHR13318">
    <property type="entry name" value="PARTNER OF PAIRED, ISOFORM B-RELATED"/>
    <property type="match status" value="1"/>
</dbReference>
<reference evidence="1 2" key="1">
    <citation type="submission" date="2016-04" db="EMBL/GenBank/DDBJ databases">
        <title>Genome analyses suggest a sexual origin of heterokaryosis in a supposedly ancient asexual fungus.</title>
        <authorList>
            <person name="Ropars J."/>
            <person name="Sedzielewska K."/>
            <person name="Noel J."/>
            <person name="Charron P."/>
            <person name="Farinelli L."/>
            <person name="Marton T."/>
            <person name="Kruger M."/>
            <person name="Pelin A."/>
            <person name="Brachmann A."/>
            <person name="Corradi N."/>
        </authorList>
    </citation>
    <scope>NUCLEOTIDE SEQUENCE [LARGE SCALE GENOMIC DNA]</scope>
    <source>
        <strain evidence="1 2">A5</strain>
    </source>
</reference>
<dbReference type="InterPro" id="IPR006553">
    <property type="entry name" value="Leu-rich_rpt_Cys-con_subtyp"/>
</dbReference>
<accession>A0A2N0P1J9</accession>
<protein>
    <submittedName>
        <fullName evidence="1">RNI-like protein</fullName>
    </submittedName>
</protein>
<dbReference type="SUPFAM" id="SSF52047">
    <property type="entry name" value="RNI-like"/>
    <property type="match status" value="1"/>
</dbReference>
<dbReference type="Proteomes" id="UP000232722">
    <property type="component" value="Unassembled WGS sequence"/>
</dbReference>
<name>A0A2N0P1J9_9GLOM</name>
<proteinExistence type="predicted"/>